<dbReference type="SUPFAM" id="SSF47571">
    <property type="entry name" value="Cloroperoxidase"/>
    <property type="match status" value="1"/>
</dbReference>
<evidence type="ECO:0000313" key="10">
    <source>
        <dbReference type="Proteomes" id="UP000276864"/>
    </source>
</evidence>
<dbReference type="Gene3D" id="1.10.489.10">
    <property type="entry name" value="Chloroperoxidase-like"/>
    <property type="match status" value="1"/>
</dbReference>
<evidence type="ECO:0000256" key="5">
    <source>
        <dbReference type="ARBA" id="ARBA00023002"/>
    </source>
</evidence>
<reference evidence="9 10" key="1">
    <citation type="journal article" date="2018" name="BMC Genomics">
        <title>Genomic evidence for intraspecific hybridization in a clonal and extremely halotolerant yeast.</title>
        <authorList>
            <person name="Gostincar C."/>
            <person name="Stajich J.E."/>
            <person name="Zupancic J."/>
            <person name="Zalar P."/>
            <person name="Gunde-Cimerman N."/>
        </authorList>
    </citation>
    <scope>NUCLEOTIDE SEQUENCE [LARGE SCALE GENOMIC DNA]</scope>
    <source>
        <strain evidence="9 10">EXF-6651</strain>
    </source>
</reference>
<evidence type="ECO:0000256" key="4">
    <source>
        <dbReference type="ARBA" id="ARBA00022723"/>
    </source>
</evidence>
<evidence type="ECO:0000256" key="1">
    <source>
        <dbReference type="ARBA" id="ARBA00001970"/>
    </source>
</evidence>
<dbReference type="PANTHER" id="PTHR33577:SF1">
    <property type="entry name" value="HEME HALOPEROXIDASE FAMILY PROFILE DOMAIN-CONTAINING PROTEIN"/>
    <property type="match status" value="1"/>
</dbReference>
<sequence>MFNGTVYWAPYPTVAAFFCNDIAAYEPPVAPARYPSPPVTFFKMRSFTNFVNLLGCTGAYVNAFPQLKGPLPPLQNESPTLEKRVSFDASSQLVDVHGEHAFQAPGPNDRRGPCPGLNSLANHGYIPHNGITSVAQAIDACQKAFGMGYDLGALLAIYSAALDGNLGTFSIGGPTHSLLGLNLLGTPKGLSGSHNVFEGDASPTRGDLYVVGDDYSLQIDRFQELWDLGKEDDNYDLPALTKGRVKQFQHSVETNPYFFYAPFSGMIANPAAWVFIYRLFGNKSEEYPEGRTTGDLLKTFSPSRAEMMICQTSQLFYCDTDRWQNSHERIPENFYKHPDSNQYGLLPLFLDAYDAYIHNPQFESIGGNTGEVNSFTGISFSNLTEGILNTDTLLEDNNLFCFALQLALASLPDLLDGLVSDLTGLLNSLSSDLGDVTDQLTCAELKSFDLSQFEKFPGYTKNYDNYDGAD</sequence>
<proteinExistence type="inferred from homology"/>
<comment type="similarity">
    <text evidence="7">Belongs to the chloroperoxidase family.</text>
</comment>
<dbReference type="PROSITE" id="PS51405">
    <property type="entry name" value="HEME_HALOPEROXIDASE"/>
    <property type="match status" value="1"/>
</dbReference>
<keyword evidence="6" id="KW-0408">Iron</keyword>
<comment type="caution">
    <text evidence="9">The sequence shown here is derived from an EMBL/GenBank/DDBJ whole genome shotgun (WGS) entry which is preliminary data.</text>
</comment>
<evidence type="ECO:0000256" key="6">
    <source>
        <dbReference type="ARBA" id="ARBA00023004"/>
    </source>
</evidence>
<evidence type="ECO:0000256" key="2">
    <source>
        <dbReference type="ARBA" id="ARBA00022559"/>
    </source>
</evidence>
<feature type="domain" description="Heme haloperoxidase family profile" evidence="8">
    <location>
        <begin position="98"/>
        <end position="350"/>
    </location>
</feature>
<protein>
    <recommendedName>
        <fullName evidence="8">Heme haloperoxidase family profile domain-containing protein</fullName>
    </recommendedName>
</protein>
<dbReference type="EMBL" id="QWIM01000107">
    <property type="protein sequence ID" value="RMY39669.1"/>
    <property type="molecule type" value="Genomic_DNA"/>
</dbReference>
<dbReference type="Proteomes" id="UP000276864">
    <property type="component" value="Unassembled WGS sequence"/>
</dbReference>
<dbReference type="GO" id="GO:0046872">
    <property type="term" value="F:metal ion binding"/>
    <property type="evidence" value="ECO:0007669"/>
    <property type="project" value="UniProtKB-KW"/>
</dbReference>
<evidence type="ECO:0000256" key="7">
    <source>
        <dbReference type="ARBA" id="ARBA00025795"/>
    </source>
</evidence>
<evidence type="ECO:0000259" key="8">
    <source>
        <dbReference type="PROSITE" id="PS51405"/>
    </source>
</evidence>
<dbReference type="Pfam" id="PF01328">
    <property type="entry name" value="Peroxidase_2"/>
    <property type="match status" value="1"/>
</dbReference>
<organism evidence="9 10">
    <name type="scientific">Hortaea werneckii</name>
    <name type="common">Black yeast</name>
    <name type="synonym">Cladosporium werneckii</name>
    <dbReference type="NCBI Taxonomy" id="91943"/>
    <lineage>
        <taxon>Eukaryota</taxon>
        <taxon>Fungi</taxon>
        <taxon>Dikarya</taxon>
        <taxon>Ascomycota</taxon>
        <taxon>Pezizomycotina</taxon>
        <taxon>Dothideomycetes</taxon>
        <taxon>Dothideomycetidae</taxon>
        <taxon>Mycosphaerellales</taxon>
        <taxon>Teratosphaeriaceae</taxon>
        <taxon>Hortaea</taxon>
    </lineage>
</organism>
<evidence type="ECO:0000256" key="3">
    <source>
        <dbReference type="ARBA" id="ARBA00022617"/>
    </source>
</evidence>
<dbReference type="InterPro" id="IPR036851">
    <property type="entry name" value="Chloroperoxidase-like_sf"/>
</dbReference>
<gene>
    <name evidence="9" type="ORF">D0866_01776</name>
</gene>
<dbReference type="GO" id="GO:0004601">
    <property type="term" value="F:peroxidase activity"/>
    <property type="evidence" value="ECO:0007669"/>
    <property type="project" value="UniProtKB-KW"/>
</dbReference>
<dbReference type="AlphaFoldDB" id="A0A3M7BIR4"/>
<name>A0A3M7BIR4_HORWE</name>
<keyword evidence="2" id="KW-0575">Peroxidase</keyword>
<comment type="cofactor">
    <cofactor evidence="1">
        <name>heme b</name>
        <dbReference type="ChEBI" id="CHEBI:60344"/>
    </cofactor>
</comment>
<dbReference type="InterPro" id="IPR000028">
    <property type="entry name" value="Chloroperoxidase"/>
</dbReference>
<dbReference type="PANTHER" id="PTHR33577">
    <property type="entry name" value="STERIGMATOCYSTIN BIOSYNTHESIS PEROXIDASE STCC-RELATED"/>
    <property type="match status" value="1"/>
</dbReference>
<dbReference type="VEuPathDB" id="FungiDB:BTJ68_06256"/>
<keyword evidence="3" id="KW-0349">Heme</keyword>
<keyword evidence="4" id="KW-0479">Metal-binding</keyword>
<keyword evidence="5" id="KW-0560">Oxidoreductase</keyword>
<accession>A0A3M7BIR4</accession>
<evidence type="ECO:0000313" key="9">
    <source>
        <dbReference type="EMBL" id="RMY39669.1"/>
    </source>
</evidence>